<reference evidence="1" key="2">
    <citation type="submission" date="2025-03" db="EMBL/GenBank/DDBJ databases">
        <authorList>
            <consortium name="ELIXIR-Norway"/>
            <consortium name="Elixir Norway"/>
        </authorList>
    </citation>
    <scope>NUCLEOTIDE SEQUENCE</scope>
</reference>
<evidence type="ECO:0000313" key="1">
    <source>
        <dbReference type="EMBL" id="CAN0517897.1"/>
    </source>
</evidence>
<sequence length="127" mass="14021">MDSGRVHVSLAPHPRSAEHGWLSTQDVGRRSLGAPAGHWGPGPVHVHPRWPRGSQDRAWLHPRRRVTVLCGVISPSLGRPPQSGGLAVTAQELLGVTSQEEGAWYWVVSSPERQGPLRLRRQWRGLT</sequence>
<accession>A0AC59ZWD3</accession>
<name>A0AC59ZWD3_RANTA</name>
<evidence type="ECO:0000313" key="2">
    <source>
        <dbReference type="Proteomes" id="UP001162501"/>
    </source>
</evidence>
<dbReference type="Proteomes" id="UP001162501">
    <property type="component" value="Chromosome 4"/>
</dbReference>
<dbReference type="EMBL" id="OX596088">
    <property type="protein sequence ID" value="CAN0517897.1"/>
    <property type="molecule type" value="Genomic_DNA"/>
</dbReference>
<protein>
    <submittedName>
        <fullName evidence="1">Uncharacterized protein</fullName>
    </submittedName>
</protein>
<gene>
    <name evidence="1" type="ORF">MRATA1EN22A_LOCUS23675</name>
</gene>
<organism evidence="1 2">
    <name type="scientific">Rangifer tarandus platyrhynchus</name>
    <name type="common">Svalbard reindeer</name>
    <dbReference type="NCBI Taxonomy" id="3082113"/>
    <lineage>
        <taxon>Eukaryota</taxon>
        <taxon>Metazoa</taxon>
        <taxon>Chordata</taxon>
        <taxon>Craniata</taxon>
        <taxon>Vertebrata</taxon>
        <taxon>Euteleostomi</taxon>
        <taxon>Mammalia</taxon>
        <taxon>Eutheria</taxon>
        <taxon>Laurasiatheria</taxon>
        <taxon>Artiodactyla</taxon>
        <taxon>Ruminantia</taxon>
        <taxon>Pecora</taxon>
        <taxon>Cervidae</taxon>
        <taxon>Odocoileinae</taxon>
        <taxon>Rangifer</taxon>
    </lineage>
</organism>
<proteinExistence type="predicted"/>
<reference evidence="1" key="1">
    <citation type="submission" date="2023-05" db="EMBL/GenBank/DDBJ databases">
        <authorList>
            <consortium name="ELIXIR-Norway"/>
        </authorList>
    </citation>
    <scope>NUCLEOTIDE SEQUENCE</scope>
</reference>